<gene>
    <name evidence="1" type="ORF">SAMN04488542_11921</name>
</gene>
<name>A0A1G7PLI5_9BACL</name>
<reference evidence="1 2" key="1">
    <citation type="submission" date="2016-10" db="EMBL/GenBank/DDBJ databases">
        <authorList>
            <person name="de Groot N.N."/>
        </authorList>
    </citation>
    <scope>NUCLEOTIDE SEQUENCE [LARGE SCALE GENOMIC DNA]</scope>
    <source>
        <strain evidence="1 2">DSM 28129</strain>
    </source>
</reference>
<evidence type="ECO:0000313" key="2">
    <source>
        <dbReference type="Proteomes" id="UP000198972"/>
    </source>
</evidence>
<dbReference type="Proteomes" id="UP000198972">
    <property type="component" value="Unassembled WGS sequence"/>
</dbReference>
<sequence length="228" mass="27180">MHLTSSFEQAHEKFLNYHLSRRFGERRERLIRGKRHGETLFLRNVWWPLFESFDDLHPEYEIPDWRGRSYFGDFAYLPDPLKFMIEIKGYGPHVRDMDRVKYTHELNRELYLQSLGFRVIAIAYDDVEQRPELCRHLLKMMFNRFQPQNKPTDRSTISEKEIIRLALSSSLPISPKLVSQHLNINYRTSVRLLQSLCTKGWLAPISSCTGQRIHHYRLVKGSLDFIDL</sequence>
<accession>A0A1G7PLI5</accession>
<evidence type="ECO:0008006" key="3">
    <source>
        <dbReference type="Google" id="ProtNLM"/>
    </source>
</evidence>
<proteinExistence type="predicted"/>
<protein>
    <recommendedName>
        <fullName evidence="3">DUF559 domain-containing protein</fullName>
    </recommendedName>
</protein>
<dbReference type="EMBL" id="FNBG01000019">
    <property type="protein sequence ID" value="SDF87116.1"/>
    <property type="molecule type" value="Genomic_DNA"/>
</dbReference>
<dbReference type="RefSeq" id="WP_091232500.1">
    <property type="nucleotide sequence ID" value="NZ_FNBG01000019.1"/>
</dbReference>
<organism evidence="1 2">
    <name type="scientific">Fontibacillus panacisegetis</name>
    <dbReference type="NCBI Taxonomy" id="670482"/>
    <lineage>
        <taxon>Bacteria</taxon>
        <taxon>Bacillati</taxon>
        <taxon>Bacillota</taxon>
        <taxon>Bacilli</taxon>
        <taxon>Bacillales</taxon>
        <taxon>Paenibacillaceae</taxon>
        <taxon>Fontibacillus</taxon>
    </lineage>
</organism>
<keyword evidence="2" id="KW-1185">Reference proteome</keyword>
<dbReference type="AlphaFoldDB" id="A0A1G7PLI5"/>
<evidence type="ECO:0000313" key="1">
    <source>
        <dbReference type="EMBL" id="SDF87116.1"/>
    </source>
</evidence>
<dbReference type="OrthoDB" id="2677830at2"/>